<dbReference type="Gene3D" id="2.60.40.790">
    <property type="match status" value="1"/>
</dbReference>
<dbReference type="EMBL" id="CP098611">
    <property type="protein sequence ID" value="USR90667.1"/>
    <property type="molecule type" value="Genomic_DNA"/>
</dbReference>
<feature type="domain" description="SHSP" evidence="3">
    <location>
        <begin position="30"/>
        <end position="142"/>
    </location>
</feature>
<dbReference type="InterPro" id="IPR008978">
    <property type="entry name" value="HSP20-like_chaperone"/>
</dbReference>
<comment type="similarity">
    <text evidence="1 2">Belongs to the small heat shock protein (HSP20) family.</text>
</comment>
<dbReference type="Proteomes" id="UP001056708">
    <property type="component" value="Chromosome"/>
</dbReference>
<dbReference type="InterPro" id="IPR031107">
    <property type="entry name" value="Small_HSP"/>
</dbReference>
<evidence type="ECO:0000313" key="5">
    <source>
        <dbReference type="Proteomes" id="UP001056708"/>
    </source>
</evidence>
<evidence type="ECO:0000256" key="1">
    <source>
        <dbReference type="PROSITE-ProRule" id="PRU00285"/>
    </source>
</evidence>
<accession>A0ABY5AP92</accession>
<keyword evidence="5" id="KW-1185">Reference proteome</keyword>
<sequence>MQLYTLNPFNELERLERQINRAFNEIAGDDNSRNWSIPIQLEEQAEAFILRALLPAINRDDLDIEVTRESVAIAGEYHKPQPGENNKRFYSEFPVGKFRRTLSLPLPVMNSDAKAEYQDGVLTLTLPKAPEAVHRVVKLNVFGDSQPQQLEPESSQS</sequence>
<dbReference type="InterPro" id="IPR002068">
    <property type="entry name" value="A-crystallin/Hsp20_dom"/>
</dbReference>
<reference evidence="4" key="1">
    <citation type="submission" date="2022-06" db="EMBL/GenBank/DDBJ databases">
        <title>Genome sequence of Phormidium yuhuli AB48 isolated from an industrial photobioreactor environment.</title>
        <authorList>
            <person name="Qiu Y."/>
            <person name="Noonan A.J.C."/>
            <person name="Dofher K."/>
            <person name="Koch M."/>
            <person name="Kieft B."/>
            <person name="Lin X."/>
            <person name="Ziels R.M."/>
            <person name="Hallam S.J."/>
        </authorList>
    </citation>
    <scope>NUCLEOTIDE SEQUENCE</scope>
    <source>
        <strain evidence="4">AB48</strain>
    </source>
</reference>
<dbReference type="Pfam" id="PF00011">
    <property type="entry name" value="HSP20"/>
    <property type="match status" value="1"/>
</dbReference>
<evidence type="ECO:0000313" key="4">
    <source>
        <dbReference type="EMBL" id="USR90667.1"/>
    </source>
</evidence>
<dbReference type="PANTHER" id="PTHR11527">
    <property type="entry name" value="HEAT-SHOCK PROTEIN 20 FAMILY MEMBER"/>
    <property type="match status" value="1"/>
</dbReference>
<organism evidence="4 5">
    <name type="scientific">Phormidium yuhuli AB48</name>
    <dbReference type="NCBI Taxonomy" id="2940671"/>
    <lineage>
        <taxon>Bacteria</taxon>
        <taxon>Bacillati</taxon>
        <taxon>Cyanobacteriota</taxon>
        <taxon>Cyanophyceae</taxon>
        <taxon>Oscillatoriophycideae</taxon>
        <taxon>Oscillatoriales</taxon>
        <taxon>Oscillatoriaceae</taxon>
        <taxon>Phormidium</taxon>
        <taxon>Phormidium yuhuli</taxon>
    </lineage>
</organism>
<name>A0ABY5AP92_9CYAN</name>
<proteinExistence type="inferred from homology"/>
<gene>
    <name evidence="4" type="ORF">NEA10_17850</name>
</gene>
<evidence type="ECO:0000256" key="2">
    <source>
        <dbReference type="RuleBase" id="RU003616"/>
    </source>
</evidence>
<dbReference type="SUPFAM" id="SSF49764">
    <property type="entry name" value="HSP20-like chaperones"/>
    <property type="match status" value="1"/>
</dbReference>
<dbReference type="CDD" id="cd06464">
    <property type="entry name" value="ACD_sHsps-like"/>
    <property type="match status" value="1"/>
</dbReference>
<evidence type="ECO:0000259" key="3">
    <source>
        <dbReference type="PROSITE" id="PS01031"/>
    </source>
</evidence>
<protein>
    <submittedName>
        <fullName evidence="4">Hsp20/alpha crystallin family protein</fullName>
    </submittedName>
</protein>
<dbReference type="PROSITE" id="PS01031">
    <property type="entry name" value="SHSP"/>
    <property type="match status" value="1"/>
</dbReference>
<dbReference type="RefSeq" id="WP_252662691.1">
    <property type="nucleotide sequence ID" value="NZ_CP098611.1"/>
</dbReference>